<dbReference type="EMBL" id="CP045893">
    <property type="protein sequence ID" value="QQP53501.1"/>
    <property type="molecule type" value="Genomic_DNA"/>
</dbReference>
<dbReference type="Gene3D" id="3.10.10.10">
    <property type="entry name" value="HIV Type 1 Reverse Transcriptase, subunit A, domain 1"/>
    <property type="match status" value="1"/>
</dbReference>
<dbReference type="CDD" id="cd01647">
    <property type="entry name" value="RT_LTR"/>
    <property type="match status" value="1"/>
</dbReference>
<evidence type="ECO:0000313" key="2">
    <source>
        <dbReference type="EMBL" id="QQP53501.1"/>
    </source>
</evidence>
<accession>A0A7T8KCT3</accession>
<dbReference type="InterPro" id="IPR050951">
    <property type="entry name" value="Retrovirus_Pol_polyprotein"/>
</dbReference>
<dbReference type="InterPro" id="IPR000477">
    <property type="entry name" value="RT_dom"/>
</dbReference>
<dbReference type="Proteomes" id="UP000595437">
    <property type="component" value="Chromosome 4"/>
</dbReference>
<sequence>MTIGQVKKSDDLVKITAKIGNADHQEVEWLPDTGAECDVITADCLKKVGTKVKNLRKDKAELCGPDQGRLKSLGKVTATLEREGMKYKTELHVLEKGTGPILSKVGCTALGLIPTGWPHVVNKLSLSSPDEGNGVDMLLKSQSAASIREQLFQEFPEDKVKAHLETMVQKQIIERVPQGEAPEWLFSMVVVPKAGTDEPRVAVDFSPLNPFVKRPMYPCRVPAEEVAQIQSGMTHFTVLDGRHGYWQVLLDKPSSKIMTFNTPWGMFRYLRNAMGLISAGDEFNRCGDDAIAGIPNVKKIVEDIIIYDKDEDTHLQRVKEVIQRCDEHGITLGRRKSTIAEPSVTWCGYRISKDGYTANPGLVDALTKFP</sequence>
<dbReference type="SUPFAM" id="SSF56672">
    <property type="entry name" value="DNA/RNA polymerases"/>
    <property type="match status" value="1"/>
</dbReference>
<feature type="domain" description="Reverse transcriptase" evidence="1">
    <location>
        <begin position="224"/>
        <end position="351"/>
    </location>
</feature>
<dbReference type="GO" id="GO:0071897">
    <property type="term" value="P:DNA biosynthetic process"/>
    <property type="evidence" value="ECO:0007669"/>
    <property type="project" value="UniProtKB-ARBA"/>
</dbReference>
<dbReference type="OrthoDB" id="6377591at2759"/>
<dbReference type="AlphaFoldDB" id="A0A7T8KCT3"/>
<evidence type="ECO:0000313" key="3">
    <source>
        <dbReference type="Proteomes" id="UP000595437"/>
    </source>
</evidence>
<dbReference type="InterPro" id="IPR021109">
    <property type="entry name" value="Peptidase_aspartic_dom_sf"/>
</dbReference>
<protein>
    <submittedName>
        <fullName evidence="2">Transposon Tf2-6 polyprotein</fullName>
    </submittedName>
</protein>
<name>A0A7T8KCT3_CALRO</name>
<reference evidence="3" key="1">
    <citation type="submission" date="2021-01" db="EMBL/GenBank/DDBJ databases">
        <title>Caligus Genome Assembly.</title>
        <authorList>
            <person name="Gallardo-Escarate C."/>
        </authorList>
    </citation>
    <scope>NUCLEOTIDE SEQUENCE [LARGE SCALE GENOMIC DNA]</scope>
</reference>
<gene>
    <name evidence="2" type="ORF">FKW44_006005</name>
</gene>
<feature type="non-terminal residue" evidence="2">
    <location>
        <position position="370"/>
    </location>
</feature>
<organism evidence="2 3">
    <name type="scientific">Caligus rogercresseyi</name>
    <name type="common">Sea louse</name>
    <dbReference type="NCBI Taxonomy" id="217165"/>
    <lineage>
        <taxon>Eukaryota</taxon>
        <taxon>Metazoa</taxon>
        <taxon>Ecdysozoa</taxon>
        <taxon>Arthropoda</taxon>
        <taxon>Crustacea</taxon>
        <taxon>Multicrustacea</taxon>
        <taxon>Hexanauplia</taxon>
        <taxon>Copepoda</taxon>
        <taxon>Siphonostomatoida</taxon>
        <taxon>Caligidae</taxon>
        <taxon>Caligus</taxon>
    </lineage>
</organism>
<dbReference type="Pfam" id="PF00078">
    <property type="entry name" value="RVT_1"/>
    <property type="match status" value="1"/>
</dbReference>
<keyword evidence="3" id="KW-1185">Reference proteome</keyword>
<dbReference type="PANTHER" id="PTHR37984:SF9">
    <property type="entry name" value="INTEGRASE CATALYTIC DOMAIN-CONTAINING PROTEIN"/>
    <property type="match status" value="1"/>
</dbReference>
<dbReference type="InterPro" id="IPR043502">
    <property type="entry name" value="DNA/RNA_pol_sf"/>
</dbReference>
<dbReference type="Gene3D" id="2.40.70.10">
    <property type="entry name" value="Acid Proteases"/>
    <property type="match status" value="1"/>
</dbReference>
<dbReference type="Gene3D" id="3.30.70.270">
    <property type="match status" value="1"/>
</dbReference>
<dbReference type="InterPro" id="IPR043128">
    <property type="entry name" value="Rev_trsase/Diguanyl_cyclase"/>
</dbReference>
<proteinExistence type="predicted"/>
<evidence type="ECO:0000259" key="1">
    <source>
        <dbReference type="Pfam" id="PF00078"/>
    </source>
</evidence>
<dbReference type="PANTHER" id="PTHR37984">
    <property type="entry name" value="PROTEIN CBG26694"/>
    <property type="match status" value="1"/>
</dbReference>